<proteinExistence type="predicted"/>
<dbReference type="PANTHER" id="PTHR30570:SF1">
    <property type="entry name" value="PHOSPHATE-BINDING PROTEIN PSTS"/>
    <property type="match status" value="1"/>
</dbReference>
<evidence type="ECO:0000313" key="3">
    <source>
        <dbReference type="EMBL" id="AKH21691.1"/>
    </source>
</evidence>
<sequence length="292" mass="32420">MSNVYHRIGLLAVLFLFSTISNAVTLTWVGCGITKKAFMQELVIAYKKSTGVEIVLEGGGATKGIRSTSEHSADMGGSCRYRIKGEAPESKISFNPVAWDALVAIVHPDNPLNSITMEQLRSLYRGEIKNWKQLTGESRPLKLAVRRGKISGVGLTIRQLVFNDPDMDFPQINVYKSSGPLEEAIENDVNAIGMTGISSARKRNVKILQLDNKEPSFENIKSGHYLLYRPLYLVIDKESENAAELKNFLKFAHSKAGRDVIRKNGVVPYLEALGLSIKQQIQWKNARNQAGE</sequence>
<feature type="domain" description="PBP" evidence="2">
    <location>
        <begin position="37"/>
        <end position="254"/>
    </location>
</feature>
<dbReference type="Proteomes" id="UP000034410">
    <property type="component" value="Chromosome"/>
</dbReference>
<reference evidence="3 4" key="1">
    <citation type="journal article" date="2015" name="Genome Announc.">
        <title>Complete Genome Sequence of Sedimenticola thiotaurini Strain SIP-G1, a Polyphosphate- and Polyhydroxyalkanoate-Accumulating Sulfur-Oxidizing Gammaproteobacterium Isolated from Salt Marsh Sediments.</title>
        <authorList>
            <person name="Flood B.E."/>
            <person name="Jones D.S."/>
            <person name="Bailey J.V."/>
        </authorList>
    </citation>
    <scope>NUCLEOTIDE SEQUENCE [LARGE SCALE GENOMIC DNA]</scope>
    <source>
        <strain evidence="3 4">SIP-G1</strain>
    </source>
</reference>
<accession>A0A0F7JZH9</accession>
<dbReference type="InterPro" id="IPR050811">
    <property type="entry name" value="Phosphate_ABC_transporter"/>
</dbReference>
<dbReference type="Gene3D" id="3.40.190.10">
    <property type="entry name" value="Periplasmic binding protein-like II"/>
    <property type="match status" value="2"/>
</dbReference>
<dbReference type="InterPro" id="IPR024370">
    <property type="entry name" value="PBP_domain"/>
</dbReference>
<evidence type="ECO:0000259" key="2">
    <source>
        <dbReference type="Pfam" id="PF12849"/>
    </source>
</evidence>
<name>A0A0F7JZH9_9GAMM</name>
<dbReference type="PANTHER" id="PTHR30570">
    <property type="entry name" value="PERIPLASMIC PHOSPHATE BINDING COMPONENT OF PHOSPHATE ABC TRANSPORTER"/>
    <property type="match status" value="1"/>
</dbReference>
<dbReference type="PROSITE" id="PS51257">
    <property type="entry name" value="PROKAR_LIPOPROTEIN"/>
    <property type="match status" value="1"/>
</dbReference>
<dbReference type="SUPFAM" id="SSF53850">
    <property type="entry name" value="Periplasmic binding protein-like II"/>
    <property type="match status" value="1"/>
</dbReference>
<keyword evidence="4" id="KW-1185">Reference proteome</keyword>
<evidence type="ECO:0000256" key="1">
    <source>
        <dbReference type="ARBA" id="ARBA00022729"/>
    </source>
</evidence>
<organism evidence="3 4">
    <name type="scientific">Sedimenticola thiotaurini</name>
    <dbReference type="NCBI Taxonomy" id="1543721"/>
    <lineage>
        <taxon>Bacteria</taxon>
        <taxon>Pseudomonadati</taxon>
        <taxon>Pseudomonadota</taxon>
        <taxon>Gammaproteobacteria</taxon>
        <taxon>Chromatiales</taxon>
        <taxon>Sedimenticolaceae</taxon>
        <taxon>Sedimenticola</taxon>
    </lineage>
</organism>
<gene>
    <name evidence="3" type="ORF">AAY24_16555</name>
</gene>
<evidence type="ECO:0000313" key="4">
    <source>
        <dbReference type="Proteomes" id="UP000034410"/>
    </source>
</evidence>
<keyword evidence="1" id="KW-0732">Signal</keyword>
<dbReference type="Pfam" id="PF12849">
    <property type="entry name" value="PBP_like_2"/>
    <property type="match status" value="1"/>
</dbReference>
<dbReference type="EMBL" id="CP011412">
    <property type="protein sequence ID" value="AKH21691.1"/>
    <property type="molecule type" value="Genomic_DNA"/>
</dbReference>
<dbReference type="OrthoDB" id="9790048at2"/>
<dbReference type="KEGG" id="seds:AAY24_16555"/>
<dbReference type="AlphaFoldDB" id="A0A0F7JZH9"/>
<protein>
    <submittedName>
        <fullName evidence="3">Phosphate ABC transporter substrate-binding protein</fullName>
    </submittedName>
</protein>